<dbReference type="AlphaFoldDB" id="G8QVC4"/>
<evidence type="ECO:0000256" key="1">
    <source>
        <dbReference type="SAM" id="MobiDB-lite"/>
    </source>
</evidence>
<proteinExistence type="predicted"/>
<accession>G8QVC4</accession>
<dbReference type="HOGENOM" id="CLU_2669170_0_0_12"/>
<feature type="region of interest" description="Disordered" evidence="1">
    <location>
        <begin position="51"/>
        <end position="75"/>
    </location>
</feature>
<dbReference type="RefSeq" id="WP_014271279.1">
    <property type="nucleotide sequence ID" value="NC_016633.1"/>
</dbReference>
<sequence length="75" mass="8403">MGHNKFVGIIRDDLIHALTARNRMDLVAKMNKVRKRARAFVCPAPSAENMKNPDSLIISSQPAHLPDESYLSSEQ</sequence>
<dbReference type="Proteomes" id="UP000005632">
    <property type="component" value="Chromosome"/>
</dbReference>
<name>G8QVC4_SPHPG</name>
<gene>
    <name evidence="2" type="ordered locus">SpiGrapes_2679</name>
</gene>
<organism evidence="2 3">
    <name type="scientific">Sphaerochaeta pleomorpha (strain ATCC BAA-1885 / DSM 22778 / Grapes)</name>
    <dbReference type="NCBI Taxonomy" id="158190"/>
    <lineage>
        <taxon>Bacteria</taxon>
        <taxon>Pseudomonadati</taxon>
        <taxon>Spirochaetota</taxon>
        <taxon>Spirochaetia</taxon>
        <taxon>Spirochaetales</taxon>
        <taxon>Sphaerochaetaceae</taxon>
        <taxon>Sphaerochaeta</taxon>
    </lineage>
</organism>
<evidence type="ECO:0000313" key="3">
    <source>
        <dbReference type="Proteomes" id="UP000005632"/>
    </source>
</evidence>
<reference evidence="2 3" key="1">
    <citation type="submission" date="2011-11" db="EMBL/GenBank/DDBJ databases">
        <title>Complete sequence of Spirochaeta sp. grapes.</title>
        <authorList>
            <consortium name="US DOE Joint Genome Institute"/>
            <person name="Lucas S."/>
            <person name="Han J."/>
            <person name="Lapidus A."/>
            <person name="Cheng J.-F."/>
            <person name="Goodwin L."/>
            <person name="Pitluck S."/>
            <person name="Peters L."/>
            <person name="Ovchinnikova G."/>
            <person name="Munk A.C."/>
            <person name="Detter J.C."/>
            <person name="Han C."/>
            <person name="Tapia R."/>
            <person name="Land M."/>
            <person name="Hauser L."/>
            <person name="Kyrpides N."/>
            <person name="Ivanova N."/>
            <person name="Pagani I."/>
            <person name="Ritalahtilisa K."/>
            <person name="Loeffler F."/>
            <person name="Woyke T."/>
        </authorList>
    </citation>
    <scope>NUCLEOTIDE SEQUENCE [LARGE SCALE GENOMIC DNA]</scope>
    <source>
        <strain evidence="3">ATCC BAA-1885 / DSM 22778 / Grapes</strain>
    </source>
</reference>
<protein>
    <submittedName>
        <fullName evidence="2">Uncharacterized protein</fullName>
    </submittedName>
</protein>
<dbReference type="KEGG" id="sgp:SpiGrapes_2679"/>
<dbReference type="STRING" id="158190.SpiGrapes_2679"/>
<dbReference type="EMBL" id="CP003155">
    <property type="protein sequence ID" value="AEV30439.1"/>
    <property type="molecule type" value="Genomic_DNA"/>
</dbReference>
<keyword evidence="3" id="KW-1185">Reference proteome</keyword>
<evidence type="ECO:0000313" key="2">
    <source>
        <dbReference type="EMBL" id="AEV30439.1"/>
    </source>
</evidence>